<evidence type="ECO:0000256" key="3">
    <source>
        <dbReference type="ARBA" id="ARBA00023136"/>
    </source>
</evidence>
<accession>A0A2X4VX76</accession>
<comment type="similarity">
    <text evidence="2 4">Belongs to the GerABKA family.</text>
</comment>
<evidence type="ECO:0000256" key="5">
    <source>
        <dbReference type="SAM" id="MobiDB-lite"/>
    </source>
</evidence>
<dbReference type="EMBL" id="LS483476">
    <property type="protein sequence ID" value="SQI52468.1"/>
    <property type="molecule type" value="Genomic_DNA"/>
</dbReference>
<feature type="transmembrane region" description="Helical" evidence="6">
    <location>
        <begin position="273"/>
        <end position="294"/>
    </location>
</feature>
<reference evidence="7 8" key="1">
    <citation type="submission" date="2018-06" db="EMBL/GenBank/DDBJ databases">
        <authorList>
            <consortium name="Pathogen Informatics"/>
            <person name="Doyle S."/>
        </authorList>
    </citation>
    <scope>NUCLEOTIDE SEQUENCE [LARGE SCALE GENOMIC DNA]</scope>
    <source>
        <strain evidence="7 8">NCTC4824</strain>
    </source>
</reference>
<keyword evidence="6" id="KW-1133">Transmembrane helix</keyword>
<feature type="compositionally biased region" description="Basic residues" evidence="5">
    <location>
        <begin position="1"/>
        <end position="18"/>
    </location>
</feature>
<dbReference type="GO" id="GO:0009847">
    <property type="term" value="P:spore germination"/>
    <property type="evidence" value="ECO:0007669"/>
    <property type="project" value="UniProtKB-UniRule"/>
</dbReference>
<feature type="region of interest" description="Disordered" evidence="5">
    <location>
        <begin position="505"/>
        <end position="539"/>
    </location>
</feature>
<name>A0A2X4VX76_LEDLE</name>
<sequence>MPSFFKQKKNNKDRRNKRDNRPSPSIDCSLDANLAHIKQKTGNSADVITRTLTVGNEFKTDIALVYVDGIVDSQSINDFLIEAILEKHELNEKLMQQEAFNVMKEGVVAVGSVKPIKDWDELFSSLMSGETIIFIDKVNGALSADTKGGERRSIEEPTTQVNIMGPKVGFTESLGTNMAMVRRIIKNTNVWVEPLKVGKVTNTDVTIMYINGIANEKIIKEVRERLKSIDIDSVLDSGYIEVFIEDEATTPFPTLYRAERPDVVASNLLEGRIAIFVDGSPFVLVVPAVFVQFFQTADDYYFRSDIATSLRFLRVLIFIISIFAPALYIAATTFHHEMIPTKLLIVIAAQRETVPFPAFFEAVLMEVTFEILREAGVRLPKPVGTAVSIVGALVVGQAAVEAGVVSAAMVIIVAITAIANFATPNFAMAISLRLLRFGFMIAAATFGIYGIVLGGILLMVHLSSLRSFGVPYMTPLSPFIPGNTDDTVVRLPLWKFNKRPELIADNDNLTRQGENQMPGPDDKRGMINSSLDKDDRNES</sequence>
<dbReference type="KEGG" id="blen:NCTC4824_00433"/>
<feature type="region of interest" description="Disordered" evidence="5">
    <location>
        <begin position="1"/>
        <end position="25"/>
    </location>
</feature>
<dbReference type="GO" id="GO:0005886">
    <property type="term" value="C:plasma membrane"/>
    <property type="evidence" value="ECO:0007669"/>
    <property type="project" value="UniProtKB-SubCell"/>
</dbReference>
<evidence type="ECO:0000256" key="6">
    <source>
        <dbReference type="SAM" id="Phobius"/>
    </source>
</evidence>
<evidence type="ECO:0000256" key="1">
    <source>
        <dbReference type="ARBA" id="ARBA00004141"/>
    </source>
</evidence>
<evidence type="ECO:0000256" key="2">
    <source>
        <dbReference type="ARBA" id="ARBA00005278"/>
    </source>
</evidence>
<dbReference type="AlphaFoldDB" id="A0A2X4VX76"/>
<dbReference type="PANTHER" id="PTHR22550:SF5">
    <property type="entry name" value="LEUCINE ZIPPER PROTEIN 4"/>
    <property type="match status" value="1"/>
</dbReference>
<dbReference type="InterPro" id="IPR050768">
    <property type="entry name" value="UPF0353/GerABKA_families"/>
</dbReference>
<keyword evidence="6" id="KW-0812">Transmembrane</keyword>
<dbReference type="InterPro" id="IPR004995">
    <property type="entry name" value="Spore_Ger"/>
</dbReference>
<keyword evidence="8" id="KW-1185">Reference proteome</keyword>
<evidence type="ECO:0000313" key="8">
    <source>
        <dbReference type="Proteomes" id="UP000249134"/>
    </source>
</evidence>
<evidence type="ECO:0000256" key="4">
    <source>
        <dbReference type="PIRNR" id="PIRNR005690"/>
    </source>
</evidence>
<feature type="transmembrane region" description="Helical" evidence="6">
    <location>
        <begin position="315"/>
        <end position="334"/>
    </location>
</feature>
<keyword evidence="3 4" id="KW-0472">Membrane</keyword>
<feature type="transmembrane region" description="Helical" evidence="6">
    <location>
        <begin position="434"/>
        <end position="460"/>
    </location>
</feature>
<dbReference type="RefSeq" id="WP_066143068.1">
    <property type="nucleotide sequence ID" value="NZ_CBCSGM010000002.1"/>
</dbReference>
<evidence type="ECO:0000313" key="7">
    <source>
        <dbReference type="EMBL" id="SQI52468.1"/>
    </source>
</evidence>
<organism evidence="7 8">
    <name type="scientific">Lederbergia lenta</name>
    <name type="common">Bacillus lentus</name>
    <dbReference type="NCBI Taxonomy" id="1467"/>
    <lineage>
        <taxon>Bacteria</taxon>
        <taxon>Bacillati</taxon>
        <taxon>Bacillota</taxon>
        <taxon>Bacilli</taxon>
        <taxon>Bacillales</taxon>
        <taxon>Bacillaceae</taxon>
        <taxon>Lederbergia</taxon>
    </lineage>
</organism>
<dbReference type="Pfam" id="PF03323">
    <property type="entry name" value="GerA"/>
    <property type="match status" value="1"/>
</dbReference>
<dbReference type="PIRSF" id="PIRSF005690">
    <property type="entry name" value="GerBA"/>
    <property type="match status" value="1"/>
</dbReference>
<protein>
    <submittedName>
        <fullName evidence="7">Spore germination protein GerUA</fullName>
    </submittedName>
</protein>
<feature type="transmembrane region" description="Helical" evidence="6">
    <location>
        <begin position="404"/>
        <end position="422"/>
    </location>
</feature>
<proteinExistence type="inferred from homology"/>
<dbReference type="PANTHER" id="PTHR22550">
    <property type="entry name" value="SPORE GERMINATION PROTEIN"/>
    <property type="match status" value="1"/>
</dbReference>
<feature type="compositionally biased region" description="Basic and acidic residues" evidence="5">
    <location>
        <begin position="520"/>
        <end position="539"/>
    </location>
</feature>
<gene>
    <name evidence="7" type="primary">gerUA</name>
    <name evidence="7" type="ORF">NCTC4824_00433</name>
</gene>
<dbReference type="Proteomes" id="UP000249134">
    <property type="component" value="Chromosome 1"/>
</dbReference>
<comment type="subcellular location">
    <subcellularLocation>
        <location evidence="4">Cell membrane</location>
    </subcellularLocation>
    <subcellularLocation>
        <location evidence="1">Membrane</location>
        <topology evidence="1">Multi-pass membrane protein</topology>
    </subcellularLocation>
</comment>
<dbReference type="STRING" id="1348624.GCA_001591545_02769"/>